<protein>
    <submittedName>
        <fullName evidence="1">Helix-turn-helix domain-containing protein</fullName>
    </submittedName>
</protein>
<comment type="caution">
    <text evidence="1">The sequence shown here is derived from an EMBL/GenBank/DDBJ whole genome shotgun (WGS) entry which is preliminary data.</text>
</comment>
<dbReference type="Proteomes" id="UP001631969">
    <property type="component" value="Unassembled WGS sequence"/>
</dbReference>
<dbReference type="EMBL" id="JBJURJ010000003">
    <property type="protein sequence ID" value="MFM9327929.1"/>
    <property type="molecule type" value="Genomic_DNA"/>
</dbReference>
<evidence type="ECO:0000313" key="1">
    <source>
        <dbReference type="EMBL" id="MFM9327929.1"/>
    </source>
</evidence>
<name>A0ACC7NX43_9BACL</name>
<sequence length="274" mass="31516">MEDSGSIEIQLCGLSLHTQPFRQTYRHGLDIYIFRLQTEGLCEIWMDGGYRRILPGELLLFQPGELYEMRTVQNGQQAEFSGDYYVMCKGEWIDRWWKSAARPRLTQVADSERLTAVWNQLVLEARRMSEANPALVRSLMQSLCYMMDRTVQEAAGMLTASSHYALRMKYYIEEHAVKPIVLKEVAGHAGLSVSRAVSLFKQEFGLSILQYAHKLRLEIALQLMELSPMTLEQIAEASGFGSYTFFHRVFREKYGISPGKYRREHPAAIAQSDR</sequence>
<reference evidence="1" key="1">
    <citation type="submission" date="2024-12" db="EMBL/GenBank/DDBJ databases">
        <authorList>
            <person name="Wu N."/>
        </authorList>
    </citation>
    <scope>NUCLEOTIDE SEQUENCE</scope>
    <source>
        <strain evidence="1">P15</strain>
    </source>
</reference>
<evidence type="ECO:0000313" key="2">
    <source>
        <dbReference type="Proteomes" id="UP001631969"/>
    </source>
</evidence>
<accession>A0ACC7NX43</accession>
<proteinExistence type="predicted"/>
<gene>
    <name evidence="1" type="ORF">ACI1P1_06375</name>
</gene>
<organism evidence="1 2">
    <name type="scientific">Paenibacillus mesotrionivorans</name>
    <dbReference type="NCBI Taxonomy" id="3160968"/>
    <lineage>
        <taxon>Bacteria</taxon>
        <taxon>Bacillati</taxon>
        <taxon>Bacillota</taxon>
        <taxon>Bacilli</taxon>
        <taxon>Bacillales</taxon>
        <taxon>Paenibacillaceae</taxon>
        <taxon>Paenibacillus</taxon>
    </lineage>
</organism>
<keyword evidence="2" id="KW-1185">Reference proteome</keyword>